<dbReference type="FunFam" id="3.30.870.10:FF:000015">
    <property type="entry name" value="Cardiolipin synthase B"/>
    <property type="match status" value="1"/>
</dbReference>
<dbReference type="CDD" id="cd09159">
    <property type="entry name" value="PLDc_ybhO_like_2"/>
    <property type="match status" value="1"/>
</dbReference>
<feature type="region of interest" description="Disordered" evidence="1">
    <location>
        <begin position="183"/>
        <end position="208"/>
    </location>
</feature>
<dbReference type="PANTHER" id="PTHR21248:SF23">
    <property type="entry name" value="CARDIOLIPIN SYNTHASE B"/>
    <property type="match status" value="1"/>
</dbReference>
<accession>A0A8S0FZ19</accession>
<dbReference type="Gene3D" id="3.30.870.10">
    <property type="entry name" value="Endonuclease Chain A"/>
    <property type="match status" value="1"/>
</dbReference>
<dbReference type="EMBL" id="AP022360">
    <property type="protein sequence ID" value="BBU85429.1"/>
    <property type="molecule type" value="Genomic_DNA"/>
</dbReference>
<dbReference type="GO" id="GO:0008808">
    <property type="term" value="F:cardiolipin synthase activity"/>
    <property type="evidence" value="ECO:0007669"/>
    <property type="project" value="TreeGrafter"/>
</dbReference>
<organism evidence="3 4">
    <name type="scientific">Escherichia coli</name>
    <dbReference type="NCBI Taxonomy" id="562"/>
    <lineage>
        <taxon>Bacteria</taxon>
        <taxon>Pseudomonadati</taxon>
        <taxon>Pseudomonadota</taxon>
        <taxon>Gammaproteobacteria</taxon>
        <taxon>Enterobacterales</taxon>
        <taxon>Enterobacteriaceae</taxon>
        <taxon>Escherichia</taxon>
    </lineage>
</organism>
<protein>
    <recommendedName>
        <fullName evidence="2">PLD phosphodiesterase domain-containing protein</fullName>
    </recommendedName>
</protein>
<gene>
    <name evidence="3" type="ORF">EIMP300_68290</name>
</gene>
<evidence type="ECO:0000256" key="1">
    <source>
        <dbReference type="SAM" id="MobiDB-lite"/>
    </source>
</evidence>
<evidence type="ECO:0000313" key="3">
    <source>
        <dbReference type="EMBL" id="BBU85429.1"/>
    </source>
</evidence>
<dbReference type="NCBIfam" id="NF008427">
    <property type="entry name" value="PRK11263.1"/>
    <property type="match status" value="1"/>
</dbReference>
<dbReference type="PROSITE" id="PS50035">
    <property type="entry name" value="PLD"/>
    <property type="match status" value="1"/>
</dbReference>
<dbReference type="InterPro" id="IPR025202">
    <property type="entry name" value="PLD-like_dom"/>
</dbReference>
<sequence length="208" mass="23778">MKMLTQARREVIIANAYFFPGYRFLHALRKAARRGVRIKLIIQGEPDMPIVRVGARLLYNYLVKGGVQVFEYRRRPLHGKVALMDDHWATVGSSNLDPLSLSLNLEANVIIHDRNFNQTLRDNLNGIIAADCQQVDETMLPKRTWWNLTKSVLAFHFLRHFPALVDSVFPSPCWLPAHTPRLAQVDPPAQPTMETQDRVETENTGVKP</sequence>
<dbReference type="SUPFAM" id="SSF56024">
    <property type="entry name" value="Phospholipase D/nuclease"/>
    <property type="match status" value="1"/>
</dbReference>
<feature type="domain" description="PLD phosphodiesterase" evidence="2">
    <location>
        <begin position="73"/>
        <end position="100"/>
    </location>
</feature>
<evidence type="ECO:0000313" key="4">
    <source>
        <dbReference type="Proteomes" id="UP000467488"/>
    </source>
</evidence>
<dbReference type="GO" id="GO:0032049">
    <property type="term" value="P:cardiolipin biosynthetic process"/>
    <property type="evidence" value="ECO:0007669"/>
    <property type="project" value="UniProtKB-ARBA"/>
</dbReference>
<dbReference type="PANTHER" id="PTHR21248">
    <property type="entry name" value="CARDIOLIPIN SYNTHASE"/>
    <property type="match status" value="1"/>
</dbReference>
<dbReference type="InterPro" id="IPR001736">
    <property type="entry name" value="PLipase_D/transphosphatidylase"/>
</dbReference>
<proteinExistence type="predicted"/>
<dbReference type="GO" id="GO:0016020">
    <property type="term" value="C:membrane"/>
    <property type="evidence" value="ECO:0007669"/>
    <property type="project" value="TreeGrafter"/>
</dbReference>
<dbReference type="AlphaFoldDB" id="A0A8S0FZ19"/>
<evidence type="ECO:0000259" key="2">
    <source>
        <dbReference type="PROSITE" id="PS50035"/>
    </source>
</evidence>
<reference evidence="3 4" key="1">
    <citation type="submission" date="2020-01" db="EMBL/GenBank/DDBJ databases">
        <title>Dynamics of blaIMP-6 dissemination in carbapenem resistant Enterobacteriacea isolated from regional surveillance in Osaka, Japan.</title>
        <authorList>
            <person name="Abe R."/>
            <person name="Akeda Y."/>
            <person name="Sugawara Y."/>
            <person name="Yamamoto N."/>
            <person name="Tomono K."/>
            <person name="Takeuchi D."/>
            <person name="Kawahara R."/>
            <person name="Hamada S."/>
        </authorList>
    </citation>
    <scope>NUCLEOTIDE SEQUENCE [LARGE SCALE GENOMIC DNA]</scope>
    <source>
        <strain evidence="3 4">E300</strain>
    </source>
</reference>
<dbReference type="Proteomes" id="UP000467488">
    <property type="component" value="Chromosome"/>
</dbReference>
<name>A0A8S0FZ19_ECOLX</name>
<dbReference type="Pfam" id="PF13091">
    <property type="entry name" value="PLDc_2"/>
    <property type="match status" value="1"/>
</dbReference>